<dbReference type="AlphaFoldDB" id="A0A150GDC1"/>
<dbReference type="Pfam" id="PF00011">
    <property type="entry name" value="HSP20"/>
    <property type="match status" value="1"/>
</dbReference>
<sequence>MDILETPQAFELYADTPGLAPEDITVELQEGILIVSGERKVSLQTSGGKVWCSERASYSFSRSLALPESADADRITASVDKGVLTVIVPKKEPPAKPEPKRITVTGAA</sequence>
<dbReference type="InterPro" id="IPR008978">
    <property type="entry name" value="HSP20-like_chaperone"/>
</dbReference>
<dbReference type="InterPro" id="IPR031107">
    <property type="entry name" value="Small_HSP"/>
</dbReference>
<dbReference type="PROSITE" id="PS01031">
    <property type="entry name" value="SHSP"/>
    <property type="match status" value="1"/>
</dbReference>
<dbReference type="Gene3D" id="2.60.40.790">
    <property type="match status" value="1"/>
</dbReference>
<dbReference type="InterPro" id="IPR002068">
    <property type="entry name" value="A-crystallin/Hsp20_dom"/>
</dbReference>
<comment type="similarity">
    <text evidence="2 3">Belongs to the small heat shock protein (HSP20) family.</text>
</comment>
<dbReference type="SUPFAM" id="SSF49764">
    <property type="entry name" value="HSP20-like chaperones"/>
    <property type="match status" value="1"/>
</dbReference>
<accession>A0A150GDC1</accession>
<evidence type="ECO:0000256" key="1">
    <source>
        <dbReference type="ARBA" id="ARBA00023016"/>
    </source>
</evidence>
<evidence type="ECO:0000256" key="3">
    <source>
        <dbReference type="RuleBase" id="RU003616"/>
    </source>
</evidence>
<proteinExistence type="inferred from homology"/>
<name>A0A150GDC1_GONPE</name>
<keyword evidence="1" id="KW-0346">Stress response</keyword>
<dbReference type="STRING" id="33097.A0A150GDC1"/>
<dbReference type="PANTHER" id="PTHR11527">
    <property type="entry name" value="HEAT-SHOCK PROTEIN 20 FAMILY MEMBER"/>
    <property type="match status" value="1"/>
</dbReference>
<evidence type="ECO:0000256" key="2">
    <source>
        <dbReference type="PROSITE-ProRule" id="PRU00285"/>
    </source>
</evidence>
<gene>
    <name evidence="5" type="ORF">GPECTOR_32g420</name>
</gene>
<dbReference type="CDD" id="cd06464">
    <property type="entry name" value="ACD_sHsps-like"/>
    <property type="match status" value="1"/>
</dbReference>
<reference evidence="6" key="1">
    <citation type="journal article" date="2016" name="Nat. Commun.">
        <title>The Gonium pectorale genome demonstrates co-option of cell cycle regulation during the evolution of multicellularity.</title>
        <authorList>
            <person name="Hanschen E.R."/>
            <person name="Marriage T.N."/>
            <person name="Ferris P.J."/>
            <person name="Hamaji T."/>
            <person name="Toyoda A."/>
            <person name="Fujiyama A."/>
            <person name="Neme R."/>
            <person name="Noguchi H."/>
            <person name="Minakuchi Y."/>
            <person name="Suzuki M."/>
            <person name="Kawai-Toyooka H."/>
            <person name="Smith D.R."/>
            <person name="Sparks H."/>
            <person name="Anderson J."/>
            <person name="Bakaric R."/>
            <person name="Luria V."/>
            <person name="Karger A."/>
            <person name="Kirschner M.W."/>
            <person name="Durand P.M."/>
            <person name="Michod R.E."/>
            <person name="Nozaki H."/>
            <person name="Olson B.J."/>
        </authorList>
    </citation>
    <scope>NUCLEOTIDE SEQUENCE [LARGE SCALE GENOMIC DNA]</scope>
    <source>
        <strain evidence="6">NIES-2863</strain>
    </source>
</reference>
<evidence type="ECO:0000313" key="5">
    <source>
        <dbReference type="EMBL" id="KXZ47808.1"/>
    </source>
</evidence>
<comment type="caution">
    <text evidence="5">The sequence shown here is derived from an EMBL/GenBank/DDBJ whole genome shotgun (WGS) entry which is preliminary data.</text>
</comment>
<dbReference type="EMBL" id="LSYV01000033">
    <property type="protein sequence ID" value="KXZ47808.1"/>
    <property type="molecule type" value="Genomic_DNA"/>
</dbReference>
<dbReference type="OrthoDB" id="1245404at2759"/>
<dbReference type="Proteomes" id="UP000075714">
    <property type="component" value="Unassembled WGS sequence"/>
</dbReference>
<evidence type="ECO:0000259" key="4">
    <source>
        <dbReference type="PROSITE" id="PS01031"/>
    </source>
</evidence>
<feature type="domain" description="SHSP" evidence="4">
    <location>
        <begin position="1"/>
        <end position="105"/>
    </location>
</feature>
<evidence type="ECO:0000313" key="6">
    <source>
        <dbReference type="Proteomes" id="UP000075714"/>
    </source>
</evidence>
<keyword evidence="6" id="KW-1185">Reference proteome</keyword>
<protein>
    <recommendedName>
        <fullName evidence="4">SHSP domain-containing protein</fullName>
    </recommendedName>
</protein>
<organism evidence="5 6">
    <name type="scientific">Gonium pectorale</name>
    <name type="common">Green alga</name>
    <dbReference type="NCBI Taxonomy" id="33097"/>
    <lineage>
        <taxon>Eukaryota</taxon>
        <taxon>Viridiplantae</taxon>
        <taxon>Chlorophyta</taxon>
        <taxon>core chlorophytes</taxon>
        <taxon>Chlorophyceae</taxon>
        <taxon>CS clade</taxon>
        <taxon>Chlamydomonadales</taxon>
        <taxon>Volvocaceae</taxon>
        <taxon>Gonium</taxon>
    </lineage>
</organism>